<dbReference type="Proteomes" id="UP000220629">
    <property type="component" value="Unassembled WGS sequence"/>
</dbReference>
<gene>
    <name evidence="1" type="ORF">CRM94_16925</name>
</gene>
<evidence type="ECO:0000313" key="1">
    <source>
        <dbReference type="EMBL" id="PEH40660.1"/>
    </source>
</evidence>
<sequence>MTVSRAIAADPPRPVIQTWRVSIWDIGLTTFLAEVYDDHTWRLTRIGLQRLGDFELVELARGGPSADLEADLRAALAAWPGTLTLRLDSPRSRQRWLQRNGRARAARGQAAAPPAACQLFARRPARSTADRRSRCSALLRLAVMKMRCLKAAPAAP</sequence>
<comment type="caution">
    <text evidence="1">The sequence shown here is derived from an EMBL/GenBank/DDBJ whole genome shotgun (WGS) entry which is preliminary data.</text>
</comment>
<name>A0A2A7SBQ5_BURGA</name>
<dbReference type="EMBL" id="PDDY01000002">
    <property type="protein sequence ID" value="PEH40660.1"/>
    <property type="molecule type" value="Genomic_DNA"/>
</dbReference>
<accession>A0A2A7SBQ5</accession>
<protein>
    <submittedName>
        <fullName evidence="1">Uncharacterized protein</fullName>
    </submittedName>
</protein>
<dbReference type="AlphaFoldDB" id="A0A2A7SBQ5"/>
<evidence type="ECO:0000313" key="2">
    <source>
        <dbReference type="Proteomes" id="UP000220629"/>
    </source>
</evidence>
<reference evidence="2" key="1">
    <citation type="submission" date="2017-09" db="EMBL/GenBank/DDBJ databases">
        <title>FDA dAtabase for Regulatory Grade micrObial Sequences (FDA-ARGOS): Supporting development and validation of Infectious Disease Dx tests.</title>
        <authorList>
            <person name="Minogue T."/>
            <person name="Wolcott M."/>
            <person name="Wasieloski L."/>
            <person name="Aguilar W."/>
            <person name="Moore D."/>
            <person name="Tallon L."/>
            <person name="Sadzewicz L."/>
            <person name="Ott S."/>
            <person name="Zhao X."/>
            <person name="Nagaraj S."/>
            <person name="Vavikolanu K."/>
            <person name="Aluvathingal J."/>
            <person name="Nadendla S."/>
            <person name="Sichtig H."/>
        </authorList>
    </citation>
    <scope>NUCLEOTIDE SEQUENCE [LARGE SCALE GENOMIC DNA]</scope>
    <source>
        <strain evidence="2">FDAARGOS_390</strain>
    </source>
</reference>
<dbReference type="RefSeq" id="WP_098153334.1">
    <property type="nucleotide sequence ID" value="NZ_PDDY01000002.1"/>
</dbReference>
<organism evidence="1 2">
    <name type="scientific">Burkholderia gladioli</name>
    <name type="common">Pseudomonas marginata</name>
    <name type="synonym">Phytomonas marginata</name>
    <dbReference type="NCBI Taxonomy" id="28095"/>
    <lineage>
        <taxon>Bacteria</taxon>
        <taxon>Pseudomonadati</taxon>
        <taxon>Pseudomonadota</taxon>
        <taxon>Betaproteobacteria</taxon>
        <taxon>Burkholderiales</taxon>
        <taxon>Burkholderiaceae</taxon>
        <taxon>Burkholderia</taxon>
    </lineage>
</organism>
<proteinExistence type="predicted"/>